<dbReference type="AlphaFoldDB" id="A0A3A3A9N1"/>
<evidence type="ECO:0000259" key="13">
    <source>
        <dbReference type="Pfam" id="PF22536"/>
    </source>
</evidence>
<dbReference type="EMBL" id="MVGC01000030">
    <property type="protein sequence ID" value="RJE26061.1"/>
    <property type="molecule type" value="Genomic_DNA"/>
</dbReference>
<feature type="compositionally biased region" description="Basic and acidic residues" evidence="10">
    <location>
        <begin position="420"/>
        <end position="433"/>
    </location>
</feature>
<proteinExistence type="inferred from homology"/>
<dbReference type="InterPro" id="IPR013197">
    <property type="entry name" value="RNA_pol_III_RPC82-rel_HTH"/>
</dbReference>
<keyword evidence="7 9" id="KW-0539">Nucleus</keyword>
<keyword evidence="5 9" id="KW-0240">DNA-directed RNA polymerase</keyword>
<dbReference type="Pfam" id="PF22536">
    <property type="entry name" value="WHD_POLR3C"/>
    <property type="match status" value="1"/>
</dbReference>
<evidence type="ECO:0000256" key="10">
    <source>
        <dbReference type="SAM" id="MobiDB-lite"/>
    </source>
</evidence>
<evidence type="ECO:0000313" key="15">
    <source>
        <dbReference type="Proteomes" id="UP000266188"/>
    </source>
</evidence>
<keyword evidence="6 9" id="KW-0804">Transcription</keyword>
<protein>
    <recommendedName>
        <fullName evidence="4 9">DNA-directed RNA polymerase III subunit RPC3</fullName>
        <shortName evidence="9">RNA polymerase III subunit C3</shortName>
    </recommendedName>
</protein>
<comment type="subunit">
    <text evidence="3 9">Component of the RNA polymerase III (Pol III) complex consisting of 17 subunits.</text>
</comment>
<evidence type="ECO:0000256" key="2">
    <source>
        <dbReference type="ARBA" id="ARBA00006835"/>
    </source>
</evidence>
<dbReference type="Proteomes" id="UP000266188">
    <property type="component" value="Unassembled WGS sequence"/>
</dbReference>
<comment type="subcellular location">
    <subcellularLocation>
        <location evidence="1 9">Nucleus</location>
    </subcellularLocation>
</comment>
<feature type="region of interest" description="Disordered" evidence="10">
    <location>
        <begin position="133"/>
        <end position="182"/>
    </location>
</feature>
<feature type="compositionally biased region" description="Acidic residues" evidence="10">
    <location>
        <begin position="156"/>
        <end position="165"/>
    </location>
</feature>
<feature type="domain" description="DNA-directed RNA polymerase III subunit RPC3 winged-helix" evidence="13">
    <location>
        <begin position="489"/>
        <end position="564"/>
    </location>
</feature>
<evidence type="ECO:0000256" key="3">
    <source>
        <dbReference type="ARBA" id="ARBA00011206"/>
    </source>
</evidence>
<dbReference type="STRING" id="2070753.A0A3A3A9N1"/>
<evidence type="ECO:0000256" key="9">
    <source>
        <dbReference type="RuleBase" id="RU367076"/>
    </source>
</evidence>
<evidence type="ECO:0000313" key="14">
    <source>
        <dbReference type="EMBL" id="RJE26061.1"/>
    </source>
</evidence>
<evidence type="ECO:0000256" key="5">
    <source>
        <dbReference type="ARBA" id="ARBA00022478"/>
    </source>
</evidence>
<evidence type="ECO:0000259" key="11">
    <source>
        <dbReference type="Pfam" id="PF05645"/>
    </source>
</evidence>
<evidence type="ECO:0000256" key="7">
    <source>
        <dbReference type="ARBA" id="ARBA00023242"/>
    </source>
</evidence>
<gene>
    <name evidence="14" type="ORF">PHISCL_01586</name>
</gene>
<comment type="caution">
    <text evidence="14">The sequence shown here is derived from an EMBL/GenBank/DDBJ whole genome shotgun (WGS) entry which is preliminary data.</text>
</comment>
<accession>A0A3A3A9N1</accession>
<dbReference type="GO" id="GO:0006351">
    <property type="term" value="P:DNA-templated transcription"/>
    <property type="evidence" value="ECO:0007669"/>
    <property type="project" value="InterPro"/>
</dbReference>
<dbReference type="GO" id="GO:0005666">
    <property type="term" value="C:RNA polymerase III complex"/>
    <property type="evidence" value="ECO:0007669"/>
    <property type="project" value="UniProtKB-UniRule"/>
</dbReference>
<evidence type="ECO:0000256" key="6">
    <source>
        <dbReference type="ARBA" id="ARBA00023163"/>
    </source>
</evidence>
<name>A0A3A3A9N1_9EURO</name>
<evidence type="ECO:0000256" key="1">
    <source>
        <dbReference type="ARBA" id="ARBA00004123"/>
    </source>
</evidence>
<sequence length="651" mass="74150">MSSQYASEICTLLVEDNFGELFGRIFSTLLRYNRLPLPRLKHYSGLSERQLHYGLAAMIQHRLVFHYTAYDDGITYYEANIQFSYYLVRSGKILEFIKERLGDYAAAVMSTIMLLGHAQIGYLEDLPELNAHHPISNGVTEEGDVDGEYGSIKEAEDPEGQEGEEGQVNGVNGDYAPSGPSGLLHPTLKTLAAHGYITRVREAHFQSYSDNVLDAERAVKSRPEVKQLKGKKLEEAVLEKTIDLIRERTDGDLTHGLVFNGVPRGAKRSHGTEADGPNKKSRLNYDSVDGDEDIEENEWSDDEMVGDVVPMQLSKSGLVVQVNYEKLDVALRNRRFLELAEKDASPVTSHIYECLLRRIEYQTRCCRDTAEIPREGEEGEQYSAPISLTAVVEEVDPKLDVAGSIAPKDISQPFNRRGKRPLEDGVNGDHHEGPNGVASEGNRIFDIDQHLSLLAQPPYNLTSKRTIGGLTTWTVEFRYLARKLRHLELERMVEARYGDVAFRVIRILHAKGKLDEKRLQEISLLPFKDLRQVLALMQAGGFVDLQEVPRDAQRQPSRTIYLWYYDPDRIRAGMLEDIYKTMSRCLQRLRFERSRMKDFLEKTERSDVKGNEMRYLSEAELKTLQQWKAREALLLGEVSRLDDMVAVMRDY</sequence>
<evidence type="ECO:0000256" key="4">
    <source>
        <dbReference type="ARBA" id="ARBA00016689"/>
    </source>
</evidence>
<dbReference type="InterPro" id="IPR039748">
    <property type="entry name" value="RPC3"/>
</dbReference>
<keyword evidence="15" id="KW-1185">Reference proteome</keyword>
<dbReference type="Pfam" id="PF05645">
    <property type="entry name" value="RNA_pol_Rpc82"/>
    <property type="match status" value="1"/>
</dbReference>
<dbReference type="OrthoDB" id="272392at2759"/>
<dbReference type="InterPro" id="IPR008806">
    <property type="entry name" value="RNA_pol_III_Rpc82_C"/>
</dbReference>
<dbReference type="Pfam" id="PF08221">
    <property type="entry name" value="HTH_9"/>
    <property type="match status" value="1"/>
</dbReference>
<dbReference type="PANTHER" id="PTHR12949">
    <property type="entry name" value="RNA POLYMERASE III DNA DIRECTED -RELATED"/>
    <property type="match status" value="1"/>
</dbReference>
<feature type="domain" description="RNA polymerase III Rpc82 C -terminal" evidence="11">
    <location>
        <begin position="188"/>
        <end position="483"/>
    </location>
</feature>
<feature type="domain" description="RNA polymerase III subunit RPC82-related helix-turn-helix" evidence="12">
    <location>
        <begin position="9"/>
        <end position="65"/>
    </location>
</feature>
<feature type="region of interest" description="Disordered" evidence="10">
    <location>
        <begin position="262"/>
        <end position="288"/>
    </location>
</feature>
<dbReference type="GO" id="GO:0003697">
    <property type="term" value="F:single-stranded DNA binding"/>
    <property type="evidence" value="ECO:0007669"/>
    <property type="project" value="UniProtKB-UniRule"/>
</dbReference>
<organism evidence="14 15">
    <name type="scientific">Aspergillus sclerotialis</name>
    <dbReference type="NCBI Taxonomy" id="2070753"/>
    <lineage>
        <taxon>Eukaryota</taxon>
        <taxon>Fungi</taxon>
        <taxon>Dikarya</taxon>
        <taxon>Ascomycota</taxon>
        <taxon>Pezizomycotina</taxon>
        <taxon>Eurotiomycetes</taxon>
        <taxon>Eurotiomycetidae</taxon>
        <taxon>Eurotiales</taxon>
        <taxon>Aspergillaceae</taxon>
        <taxon>Aspergillus</taxon>
        <taxon>Aspergillus subgen. Polypaecilum</taxon>
    </lineage>
</organism>
<comment type="similarity">
    <text evidence="2 9">Belongs to the RNA polymerase beta chain family.</text>
</comment>
<dbReference type="PANTHER" id="PTHR12949:SF0">
    <property type="entry name" value="DNA-DIRECTED RNA POLYMERASE III SUBUNIT RPC3"/>
    <property type="match status" value="1"/>
</dbReference>
<dbReference type="InterPro" id="IPR036388">
    <property type="entry name" value="WH-like_DNA-bd_sf"/>
</dbReference>
<comment type="function">
    <text evidence="8 9">DNA-dependent RNA polymerase catalyzes the transcription of DNA into RNA using the four ribonucleoside triphosphates as substrates. Specific core component of RNA polymerase III which synthesizes small RNAs, such as 5S rRNA and tRNAs.</text>
</comment>
<evidence type="ECO:0000259" key="12">
    <source>
        <dbReference type="Pfam" id="PF08221"/>
    </source>
</evidence>
<dbReference type="Gene3D" id="1.10.10.10">
    <property type="entry name" value="Winged helix-like DNA-binding domain superfamily/Winged helix DNA-binding domain"/>
    <property type="match status" value="2"/>
</dbReference>
<feature type="region of interest" description="Disordered" evidence="10">
    <location>
        <begin position="410"/>
        <end position="439"/>
    </location>
</feature>
<dbReference type="InterPro" id="IPR055207">
    <property type="entry name" value="POLR3C_WHD"/>
</dbReference>
<reference evidence="15" key="1">
    <citation type="submission" date="2017-02" db="EMBL/GenBank/DDBJ databases">
        <authorList>
            <person name="Tafer H."/>
            <person name="Lopandic K."/>
        </authorList>
    </citation>
    <scope>NUCLEOTIDE SEQUENCE [LARGE SCALE GENOMIC DNA]</scope>
    <source>
        <strain evidence="15">CBS 366.77</strain>
    </source>
</reference>
<evidence type="ECO:0000256" key="8">
    <source>
        <dbReference type="ARBA" id="ARBA00025127"/>
    </source>
</evidence>